<dbReference type="InterPro" id="IPR000700">
    <property type="entry name" value="PAS-assoc_C"/>
</dbReference>
<dbReference type="NCBIfam" id="TIGR00229">
    <property type="entry name" value="sensory_box"/>
    <property type="match status" value="1"/>
</dbReference>
<keyword evidence="7" id="KW-1185">Reference proteome</keyword>
<dbReference type="Gene3D" id="3.30.450.20">
    <property type="entry name" value="PAS domain"/>
    <property type="match status" value="2"/>
</dbReference>
<accession>A0A5C5V173</accession>
<dbReference type="InterPro" id="IPR000014">
    <property type="entry name" value="PAS"/>
</dbReference>
<feature type="domain" description="Methyl-accepting transducer" evidence="3">
    <location>
        <begin position="313"/>
        <end position="498"/>
    </location>
</feature>
<evidence type="ECO:0000259" key="3">
    <source>
        <dbReference type="PROSITE" id="PS50111"/>
    </source>
</evidence>
<evidence type="ECO:0000259" key="4">
    <source>
        <dbReference type="PROSITE" id="PS50112"/>
    </source>
</evidence>
<protein>
    <submittedName>
        <fullName evidence="6">Biofilm dispersion protein BdlA</fullName>
    </submittedName>
</protein>
<dbReference type="SUPFAM" id="SSF55785">
    <property type="entry name" value="PYP-like sensor domain (PAS domain)"/>
    <property type="match status" value="2"/>
</dbReference>
<evidence type="ECO:0000313" key="6">
    <source>
        <dbReference type="EMBL" id="TWT32208.1"/>
    </source>
</evidence>
<dbReference type="OrthoDB" id="221239at2"/>
<dbReference type="InterPro" id="IPR035965">
    <property type="entry name" value="PAS-like_dom_sf"/>
</dbReference>
<sequence length="498" mass="54145">MPGGLPKRRRRRQAVTHNCVNRRSRTETLTQPRDAIVASSVRDPTPQYWESVPTMATNLLMKRKAGRPEPVAAAPNSDSQAVLDAFSLSQAIIEFQPDGTIVTANDNFLAVLGYSLSEIQGQHHRMFVEPGEAQTDAYQQFWRDLAEGRPNAGQFKRFAKDGSEIWISASYNPVFDEAGKVAKIVKIAGDITELKLAGEEARRLANMIRLMPFNIMYADAGNVIRYMNPASERGLKVVEDLLPMSVDQVVGSSIDAFHKDPSHQQRLLADESKLPISTQIKLGEYVFELMAVAISDEQGARLGSMAAWRDITEQVRTREEAASIGQTVAASATEMAATIEEISKSVGRTASLASNTEDHVRDSSAAAQMLQESSKAIDKVVGVIQELADQTNLLALNATIEAARAGESGRSFAVVANEVKELAQETGAATQSIEKSVEEMRQRIEQVTLSTRQITESIAEVSGNTSTVAAAIEEQSITMGELSKNAEGLVKLADRANA</sequence>
<comment type="caution">
    <text evidence="6">The sequence shown here is derived from an EMBL/GenBank/DDBJ whole genome shotgun (WGS) entry which is preliminary data.</text>
</comment>
<dbReference type="PROSITE" id="PS50113">
    <property type="entry name" value="PAC"/>
    <property type="match status" value="1"/>
</dbReference>
<gene>
    <name evidence="6" type="primary">bdlA_2</name>
    <name evidence="6" type="ORF">KOR34_39700</name>
</gene>
<dbReference type="PROSITE" id="PS50111">
    <property type="entry name" value="CHEMOTAXIS_TRANSDUC_2"/>
    <property type="match status" value="1"/>
</dbReference>
<evidence type="ECO:0000259" key="5">
    <source>
        <dbReference type="PROSITE" id="PS50113"/>
    </source>
</evidence>
<proteinExistence type="predicted"/>
<dbReference type="InterPro" id="IPR004089">
    <property type="entry name" value="MCPsignal_dom"/>
</dbReference>
<dbReference type="Pfam" id="PF13426">
    <property type="entry name" value="PAS_9"/>
    <property type="match status" value="1"/>
</dbReference>
<evidence type="ECO:0000256" key="2">
    <source>
        <dbReference type="PROSITE-ProRule" id="PRU00284"/>
    </source>
</evidence>
<dbReference type="SMART" id="SM00283">
    <property type="entry name" value="MA"/>
    <property type="match status" value="1"/>
</dbReference>
<feature type="domain" description="PAC" evidence="5">
    <location>
        <begin position="151"/>
        <end position="203"/>
    </location>
</feature>
<dbReference type="GO" id="GO:0007165">
    <property type="term" value="P:signal transduction"/>
    <property type="evidence" value="ECO:0007669"/>
    <property type="project" value="UniProtKB-KW"/>
</dbReference>
<feature type="domain" description="PAS" evidence="4">
    <location>
        <begin position="82"/>
        <end position="130"/>
    </location>
</feature>
<dbReference type="AlphaFoldDB" id="A0A5C5V173"/>
<dbReference type="SMART" id="SM00091">
    <property type="entry name" value="PAS"/>
    <property type="match status" value="2"/>
</dbReference>
<dbReference type="GO" id="GO:0016020">
    <property type="term" value="C:membrane"/>
    <property type="evidence" value="ECO:0007669"/>
    <property type="project" value="InterPro"/>
</dbReference>
<reference evidence="6 7" key="1">
    <citation type="submission" date="2019-02" db="EMBL/GenBank/DDBJ databases">
        <title>Deep-cultivation of Planctomycetes and their phenomic and genomic characterization uncovers novel biology.</title>
        <authorList>
            <person name="Wiegand S."/>
            <person name="Jogler M."/>
            <person name="Boedeker C."/>
            <person name="Pinto D."/>
            <person name="Vollmers J."/>
            <person name="Rivas-Marin E."/>
            <person name="Kohn T."/>
            <person name="Peeters S.H."/>
            <person name="Heuer A."/>
            <person name="Rast P."/>
            <person name="Oberbeckmann S."/>
            <person name="Bunk B."/>
            <person name="Jeske O."/>
            <person name="Meyerdierks A."/>
            <person name="Storesund J.E."/>
            <person name="Kallscheuer N."/>
            <person name="Luecker S."/>
            <person name="Lage O.M."/>
            <person name="Pohl T."/>
            <person name="Merkel B.J."/>
            <person name="Hornburger P."/>
            <person name="Mueller R.-W."/>
            <person name="Bruemmer F."/>
            <person name="Labrenz M."/>
            <person name="Spormann A.M."/>
            <person name="Op Den Camp H."/>
            <person name="Overmann J."/>
            <person name="Amann R."/>
            <person name="Jetten M.S.M."/>
            <person name="Mascher T."/>
            <person name="Medema M.H."/>
            <person name="Devos D.P."/>
            <person name="Kaster A.-K."/>
            <person name="Ovreas L."/>
            <person name="Rohde M."/>
            <person name="Galperin M.Y."/>
            <person name="Jogler C."/>
        </authorList>
    </citation>
    <scope>NUCLEOTIDE SEQUENCE [LARGE SCALE GENOMIC DNA]</scope>
    <source>
        <strain evidence="6 7">KOR34</strain>
    </source>
</reference>
<dbReference type="Proteomes" id="UP000316714">
    <property type="component" value="Unassembled WGS sequence"/>
</dbReference>
<dbReference type="Pfam" id="PF00015">
    <property type="entry name" value="MCPsignal"/>
    <property type="match status" value="1"/>
</dbReference>
<dbReference type="PANTHER" id="PTHR32089">
    <property type="entry name" value="METHYL-ACCEPTING CHEMOTAXIS PROTEIN MCPB"/>
    <property type="match status" value="1"/>
</dbReference>
<dbReference type="SMART" id="SM00086">
    <property type="entry name" value="PAC"/>
    <property type="match status" value="1"/>
</dbReference>
<dbReference type="Gene3D" id="1.10.287.950">
    <property type="entry name" value="Methyl-accepting chemotaxis protein"/>
    <property type="match status" value="1"/>
</dbReference>
<name>A0A5C5V173_9BACT</name>
<evidence type="ECO:0000256" key="1">
    <source>
        <dbReference type="ARBA" id="ARBA00023224"/>
    </source>
</evidence>
<evidence type="ECO:0000313" key="7">
    <source>
        <dbReference type="Proteomes" id="UP000316714"/>
    </source>
</evidence>
<dbReference type="EMBL" id="SIHJ01000003">
    <property type="protein sequence ID" value="TWT32208.1"/>
    <property type="molecule type" value="Genomic_DNA"/>
</dbReference>
<dbReference type="PANTHER" id="PTHR32089:SF112">
    <property type="entry name" value="LYSOZYME-LIKE PROTEIN-RELATED"/>
    <property type="match status" value="1"/>
</dbReference>
<dbReference type="InterPro" id="IPR013655">
    <property type="entry name" value="PAS_fold_3"/>
</dbReference>
<organism evidence="6 7">
    <name type="scientific">Posidoniimonas corsicana</name>
    <dbReference type="NCBI Taxonomy" id="1938618"/>
    <lineage>
        <taxon>Bacteria</taxon>
        <taxon>Pseudomonadati</taxon>
        <taxon>Planctomycetota</taxon>
        <taxon>Planctomycetia</taxon>
        <taxon>Pirellulales</taxon>
        <taxon>Lacipirellulaceae</taxon>
        <taxon>Posidoniimonas</taxon>
    </lineage>
</organism>
<dbReference type="Pfam" id="PF08447">
    <property type="entry name" value="PAS_3"/>
    <property type="match status" value="1"/>
</dbReference>
<dbReference type="InterPro" id="IPR001610">
    <property type="entry name" value="PAC"/>
</dbReference>
<keyword evidence="1 2" id="KW-0807">Transducer</keyword>
<dbReference type="SUPFAM" id="SSF58104">
    <property type="entry name" value="Methyl-accepting chemotaxis protein (MCP) signaling domain"/>
    <property type="match status" value="1"/>
</dbReference>
<dbReference type="CDD" id="cd00130">
    <property type="entry name" value="PAS"/>
    <property type="match status" value="1"/>
</dbReference>
<dbReference type="PROSITE" id="PS50112">
    <property type="entry name" value="PAS"/>
    <property type="match status" value="1"/>
</dbReference>